<feature type="domain" description="Copper amine oxidase-like N-terminal" evidence="2">
    <location>
        <begin position="388"/>
        <end position="499"/>
    </location>
</feature>
<dbReference type="InterPro" id="IPR036582">
    <property type="entry name" value="Mao_N_sf"/>
</dbReference>
<sequence length="502" mass="55676">MNMRKWFVGLSVAAMAISAVLPAYAAESKTDSNITSFEATSLVKKDGTFWNWGDTKPVPTQVVALTDVERIISDNFIQKKDGTVWFYQPVYSWSPNKEKLFQLEGVHDLVQIVDGSLSHVAVDKAGHLYIIQTKNAEEASVKPSALLDQVAAVSYYDQTIPRLEPPFEDYKVEGKWLFLREDGTVWQNEGGQLDKVKQVPGLPKVTMLVNELVLAADGTVWRFPTQVAAGQSAAPVQWKGVSNIQQIYYNGVTTLAIDANAKLWFLGGTVTGMSDGTQYHEGNPVQLKSMDKVKDAFVVERSLIVWTTDNKVYFTSIENKQMPAHPKFELLASDVVQIAPSYRHFFMEKKDGSLWGWGVNKNAELGYGDYEFMHTKPVPLHKPITVSLNGETPQLSSGAMLRNGQAFVPLRSIFSKLGAEISWDANTKTATVVQKKDGKDRLTITIDMKTGATKLDGKPVELQSAPFNIAGTAYLPLRFISETLGAKVDWQQANNLISITMK</sequence>
<dbReference type="Proteomes" id="UP000193834">
    <property type="component" value="Unassembled WGS sequence"/>
</dbReference>
<dbReference type="InterPro" id="IPR012854">
    <property type="entry name" value="Cu_amine_oxidase-like_N"/>
</dbReference>
<evidence type="ECO:0000259" key="2">
    <source>
        <dbReference type="Pfam" id="PF07833"/>
    </source>
</evidence>
<reference evidence="3 4" key="1">
    <citation type="submission" date="2017-04" db="EMBL/GenBank/DDBJ databases">
        <authorList>
            <person name="Afonso C.L."/>
            <person name="Miller P.J."/>
            <person name="Scott M.A."/>
            <person name="Spackman E."/>
            <person name="Goraichik I."/>
            <person name="Dimitrov K.M."/>
            <person name="Suarez D.L."/>
            <person name="Swayne D.E."/>
        </authorList>
    </citation>
    <scope>NUCLEOTIDE SEQUENCE [LARGE SCALE GENOMIC DNA]</scope>
    <source>
        <strain evidence="3 4">11</strain>
    </source>
</reference>
<dbReference type="AlphaFoldDB" id="A0A1X7LNP3"/>
<dbReference type="SUPFAM" id="SSF50985">
    <property type="entry name" value="RCC1/BLIP-II"/>
    <property type="match status" value="1"/>
</dbReference>
<evidence type="ECO:0000256" key="1">
    <source>
        <dbReference type="SAM" id="SignalP"/>
    </source>
</evidence>
<dbReference type="EMBL" id="FXAZ01000006">
    <property type="protein sequence ID" value="SMG55488.1"/>
    <property type="molecule type" value="Genomic_DNA"/>
</dbReference>
<proteinExistence type="predicted"/>
<gene>
    <name evidence="3" type="ORF">SAMN06295960_3928</name>
</gene>
<name>A0A1X7LNP3_9BACL</name>
<organism evidence="3 4">
    <name type="scientific">Paenibacillus aquistagni</name>
    <dbReference type="NCBI Taxonomy" id="1852522"/>
    <lineage>
        <taxon>Bacteria</taxon>
        <taxon>Bacillati</taxon>
        <taxon>Bacillota</taxon>
        <taxon>Bacilli</taxon>
        <taxon>Bacillales</taxon>
        <taxon>Paenibacillaceae</taxon>
        <taxon>Paenibacillus</taxon>
    </lineage>
</organism>
<dbReference type="Gene3D" id="3.30.457.10">
    <property type="entry name" value="Copper amine oxidase-like, N-terminal domain"/>
    <property type="match status" value="1"/>
</dbReference>
<keyword evidence="1" id="KW-0732">Signal</keyword>
<accession>A0A1X7LNP3</accession>
<keyword evidence="4" id="KW-1185">Reference proteome</keyword>
<feature type="chain" id="PRO_5012507797" evidence="1">
    <location>
        <begin position="26"/>
        <end position="502"/>
    </location>
</feature>
<evidence type="ECO:0000313" key="3">
    <source>
        <dbReference type="EMBL" id="SMG55488.1"/>
    </source>
</evidence>
<dbReference type="RefSeq" id="WP_085497101.1">
    <property type="nucleotide sequence ID" value="NZ_FXAZ01000006.1"/>
</dbReference>
<dbReference type="STRING" id="1852522.SAMN06295960_3928"/>
<dbReference type="Gene3D" id="2.130.10.30">
    <property type="entry name" value="Regulator of chromosome condensation 1/beta-lactamase-inhibitor protein II"/>
    <property type="match status" value="1"/>
</dbReference>
<dbReference type="InterPro" id="IPR009091">
    <property type="entry name" value="RCC1/BLIP-II"/>
</dbReference>
<protein>
    <submittedName>
        <fullName evidence="3">Copper amine oxidase N-terminal domain-containing protein</fullName>
    </submittedName>
</protein>
<dbReference type="OrthoDB" id="27389at2"/>
<dbReference type="Pfam" id="PF07833">
    <property type="entry name" value="Cu_amine_oxidN1"/>
    <property type="match status" value="1"/>
</dbReference>
<evidence type="ECO:0000313" key="4">
    <source>
        <dbReference type="Proteomes" id="UP000193834"/>
    </source>
</evidence>
<feature type="signal peptide" evidence="1">
    <location>
        <begin position="1"/>
        <end position="25"/>
    </location>
</feature>
<dbReference type="SUPFAM" id="SSF55383">
    <property type="entry name" value="Copper amine oxidase, domain N"/>
    <property type="match status" value="1"/>
</dbReference>